<keyword evidence="1" id="KW-1133">Transmembrane helix</keyword>
<feature type="transmembrane region" description="Helical" evidence="1">
    <location>
        <begin position="129"/>
        <end position="147"/>
    </location>
</feature>
<feature type="transmembrane region" description="Helical" evidence="1">
    <location>
        <begin position="92"/>
        <end position="117"/>
    </location>
</feature>
<evidence type="ECO:0000313" key="3">
    <source>
        <dbReference type="EMBL" id="AHJ99171.1"/>
    </source>
</evidence>
<keyword evidence="1" id="KW-0812">Transmembrane</keyword>
<proteinExistence type="predicted"/>
<gene>
    <name evidence="3" type="ORF">Hsw_3576</name>
</gene>
<dbReference type="STRING" id="1227739.Hsw_3576"/>
<organism evidence="3 4">
    <name type="scientific">Hymenobacter swuensis DY53</name>
    <dbReference type="NCBI Taxonomy" id="1227739"/>
    <lineage>
        <taxon>Bacteria</taxon>
        <taxon>Pseudomonadati</taxon>
        <taxon>Bacteroidota</taxon>
        <taxon>Cytophagia</taxon>
        <taxon>Cytophagales</taxon>
        <taxon>Hymenobacteraceae</taxon>
        <taxon>Hymenobacter</taxon>
    </lineage>
</organism>
<evidence type="ECO:0000256" key="1">
    <source>
        <dbReference type="SAM" id="Phobius"/>
    </source>
</evidence>
<dbReference type="Proteomes" id="UP000019423">
    <property type="component" value="Chromosome"/>
</dbReference>
<dbReference type="Pfam" id="PF06580">
    <property type="entry name" value="His_kinase"/>
    <property type="match status" value="1"/>
</dbReference>
<feature type="transmembrane region" description="Helical" evidence="1">
    <location>
        <begin position="34"/>
        <end position="52"/>
    </location>
</feature>
<dbReference type="GO" id="GO:0016020">
    <property type="term" value="C:membrane"/>
    <property type="evidence" value="ECO:0007669"/>
    <property type="project" value="InterPro"/>
</dbReference>
<dbReference type="PATRIC" id="fig|1227739.3.peg.3733"/>
<feature type="domain" description="Signal transduction histidine kinase internal region" evidence="2">
    <location>
        <begin position="170"/>
        <end position="246"/>
    </location>
</feature>
<dbReference type="GO" id="GO:0000155">
    <property type="term" value="F:phosphorelay sensor kinase activity"/>
    <property type="evidence" value="ECO:0007669"/>
    <property type="project" value="InterPro"/>
</dbReference>
<keyword evidence="1" id="KW-0472">Membrane</keyword>
<reference evidence="3 4" key="1">
    <citation type="submission" date="2014-01" db="EMBL/GenBank/DDBJ databases">
        <title>Complete genome sequence of ionizing-radiation resistance bacterium Hymenobacter swuensis DY53.</title>
        <authorList>
            <person name="Jung J.-H."/>
            <person name="Jeong S.-W."/>
            <person name="Joe M.-H."/>
            <person name="Cho y.-j."/>
            <person name="Kim M.-K."/>
            <person name="Lim S.-Y."/>
        </authorList>
    </citation>
    <scope>NUCLEOTIDE SEQUENCE [LARGE SCALE GENOMIC DNA]</scope>
    <source>
        <strain evidence="3 4">DY53</strain>
    </source>
</reference>
<dbReference type="InterPro" id="IPR050640">
    <property type="entry name" value="Bact_2-comp_sensor_kinase"/>
</dbReference>
<dbReference type="PANTHER" id="PTHR34220">
    <property type="entry name" value="SENSOR HISTIDINE KINASE YPDA"/>
    <property type="match status" value="1"/>
</dbReference>
<dbReference type="InterPro" id="IPR010559">
    <property type="entry name" value="Sig_transdc_His_kin_internal"/>
</dbReference>
<dbReference type="KEGG" id="hsw:Hsw_3576"/>
<protein>
    <recommendedName>
        <fullName evidence="2">Signal transduction histidine kinase internal region domain-containing protein</fullName>
    </recommendedName>
</protein>
<sequence>MGGIPGTGILCAIDYVTMRLSGVRRWATGSDKKLVGGYWAVVAPVLLLQYVADTGWDWWRVLPVVAVTVLLDTAMVAVLVERFLPLFLSRNWWRGLAQLPVLLLLSGGLYLLLYGSLLGHRIDLSGGRIVLGAVAHAKSYGLLAVLLTGKRYVNLQHTLLRTRQAQTESELRNLKAQLDPHFLFNNLNVLRGLIQHDPAEAHEFLNRFASLYRFLIRYKEEDVVPLSEELQFVQEYIYLLRHRFGAAYDFREEITPTARLRQLLVVPGTLQLLVENAIKHNAGDEENPLVITIAVTAVALTVSHPRRPKLTAVESMGTGLDNLRERYRLLFSCGIEVAQSPVFFAVTVPVVPLGQTGPAV</sequence>
<dbReference type="EMBL" id="CP007145">
    <property type="protein sequence ID" value="AHJ99171.1"/>
    <property type="molecule type" value="Genomic_DNA"/>
</dbReference>
<evidence type="ECO:0000259" key="2">
    <source>
        <dbReference type="Pfam" id="PF06580"/>
    </source>
</evidence>
<dbReference type="AlphaFoldDB" id="W8F946"/>
<evidence type="ECO:0000313" key="4">
    <source>
        <dbReference type="Proteomes" id="UP000019423"/>
    </source>
</evidence>
<feature type="transmembrane region" description="Helical" evidence="1">
    <location>
        <begin position="58"/>
        <end position="80"/>
    </location>
</feature>
<dbReference type="PANTHER" id="PTHR34220:SF7">
    <property type="entry name" value="SENSOR HISTIDINE KINASE YPDA"/>
    <property type="match status" value="1"/>
</dbReference>
<dbReference type="eggNOG" id="COG2972">
    <property type="taxonomic scope" value="Bacteria"/>
</dbReference>
<name>W8F946_9BACT</name>
<dbReference type="HOGENOM" id="CLU_020473_0_1_10"/>
<keyword evidence="4" id="KW-1185">Reference proteome</keyword>
<accession>W8F946</accession>